<evidence type="ECO:0000313" key="16">
    <source>
        <dbReference type="Proteomes" id="UP000078046"/>
    </source>
</evidence>
<evidence type="ECO:0000256" key="5">
    <source>
        <dbReference type="ARBA" id="ARBA00022490"/>
    </source>
</evidence>
<dbReference type="AlphaFoldDB" id="A0A177B7U8"/>
<name>A0A177B7U8_9BILA</name>
<evidence type="ECO:0000256" key="7">
    <source>
        <dbReference type="ARBA" id="ARBA00022553"/>
    </source>
</evidence>
<comment type="subunit">
    <text evidence="14">Subunit of dynactin, a multiprotein complex part of a tripartite complex with dynein and a adapter, such as BICDL1, BICD2 or HOOK3. The dynactin complex is built around ACTR1A/ACTB filament and consists of an actin-related filament composed of a shoulder domain, a pointed end and a barbed end. Its length is defined by its flexible shoulder domain. The soulder is composed of 2 DCTN1 subunits, 4 DCTN2 and 2 DCTN3. The 4 DCNT2 (via N-terminus) bind the ACTR1A filament and act as molecular rulers to determine the length. The pointed end is important for binding dynein-dynactin cargo adapters. Consists of 4 subunits: ACTR10, DCNT4, DCTN5 and DCTN6. The barbed end is composed of a CAPZA1:CAPZB heterodimers, which binds ACTR1A/ACTB filament and dynactin and stabilizes dynactin. Interacts with ATP7B, but not ATP7A, in a copper-dependent manner. Interacts with ANK2; this interaction is required for localization at costameres. Interacts with N4BP2L1.</text>
</comment>
<evidence type="ECO:0000256" key="14">
    <source>
        <dbReference type="ARBA" id="ARBA00093507"/>
    </source>
</evidence>
<evidence type="ECO:0000256" key="2">
    <source>
        <dbReference type="ARBA" id="ARBA00004529"/>
    </source>
</evidence>
<accession>A0A177B7U8</accession>
<evidence type="ECO:0000256" key="3">
    <source>
        <dbReference type="ARBA" id="ARBA00004544"/>
    </source>
</evidence>
<comment type="caution">
    <text evidence="15">The sequence shown here is derived from an EMBL/GenBank/DDBJ whole genome shotgun (WGS) entry which is preliminary data.</text>
</comment>
<dbReference type="Proteomes" id="UP000078046">
    <property type="component" value="Unassembled WGS sequence"/>
</dbReference>
<evidence type="ECO:0000256" key="4">
    <source>
        <dbReference type="ARBA" id="ARBA00004657"/>
    </source>
</evidence>
<evidence type="ECO:0000256" key="12">
    <source>
        <dbReference type="ARBA" id="ARBA00034776"/>
    </source>
</evidence>
<evidence type="ECO:0000256" key="11">
    <source>
        <dbReference type="ARBA" id="ARBA00023212"/>
    </source>
</evidence>
<evidence type="ECO:0000256" key="9">
    <source>
        <dbReference type="ARBA" id="ARBA00022990"/>
    </source>
</evidence>
<dbReference type="EMBL" id="LWCA01000156">
    <property type="protein sequence ID" value="OAF70368.1"/>
    <property type="molecule type" value="Genomic_DNA"/>
</dbReference>
<comment type="similarity">
    <text evidence="12">Belongs to the dynactin subunit 4 family.</text>
</comment>
<evidence type="ECO:0000256" key="8">
    <source>
        <dbReference type="ARBA" id="ARBA00022843"/>
    </source>
</evidence>
<evidence type="ECO:0000256" key="6">
    <source>
        <dbReference type="ARBA" id="ARBA00022499"/>
    </source>
</evidence>
<proteinExistence type="inferred from homology"/>
<dbReference type="GO" id="GO:0005813">
    <property type="term" value="C:centrosome"/>
    <property type="evidence" value="ECO:0007669"/>
    <property type="project" value="UniProtKB-SubCell"/>
</dbReference>
<keyword evidence="8" id="KW-0832">Ubl conjugation</keyword>
<evidence type="ECO:0000313" key="15">
    <source>
        <dbReference type="EMBL" id="OAF70368.1"/>
    </source>
</evidence>
<dbReference type="PANTHER" id="PTHR13034">
    <property type="entry name" value="DYNACTIN P62 SUBUNIT"/>
    <property type="match status" value="1"/>
</dbReference>
<keyword evidence="5" id="KW-0963">Cytoplasm</keyword>
<dbReference type="GO" id="GO:0030016">
    <property type="term" value="C:myofibril"/>
    <property type="evidence" value="ECO:0007669"/>
    <property type="project" value="UniProtKB-SubCell"/>
</dbReference>
<dbReference type="GO" id="GO:0001725">
    <property type="term" value="C:stress fiber"/>
    <property type="evidence" value="ECO:0007669"/>
    <property type="project" value="UniProtKB-SubCell"/>
</dbReference>
<keyword evidence="7" id="KW-0597">Phosphoprotein</keyword>
<keyword evidence="11" id="KW-0206">Cytoskeleton</keyword>
<evidence type="ECO:0000256" key="13">
    <source>
        <dbReference type="ARBA" id="ARBA00034864"/>
    </source>
</evidence>
<comment type="subcellular location">
    <subcellularLocation>
        <location evidence="3">Cytoplasm</location>
        <location evidence="3">Cell cortex</location>
    </subcellularLocation>
    <subcellularLocation>
        <location evidence="1">Cytoplasm</location>
        <location evidence="1">Cytoskeleton</location>
        <location evidence="1">Microtubule organizing center</location>
        <location evidence="1">Centrosome</location>
    </subcellularLocation>
    <subcellularLocation>
        <location evidence="2">Cytoplasm</location>
        <location evidence="2">Cytoskeleton</location>
        <location evidence="2">Stress fiber</location>
    </subcellularLocation>
    <subcellularLocation>
        <location evidence="4">Cytoplasm</location>
        <location evidence="4">Myofibril</location>
    </subcellularLocation>
</comment>
<protein>
    <recommendedName>
        <fullName evidence="13">Dynactin subunit 4</fullName>
    </recommendedName>
</protein>
<evidence type="ECO:0000256" key="1">
    <source>
        <dbReference type="ARBA" id="ARBA00004300"/>
    </source>
</evidence>
<evidence type="ECO:0000256" key="10">
    <source>
        <dbReference type="ARBA" id="ARBA00023054"/>
    </source>
</evidence>
<reference evidence="15 16" key="1">
    <citation type="submission" date="2016-04" db="EMBL/GenBank/DDBJ databases">
        <title>The genome of Intoshia linei affirms orthonectids as highly simplified spiralians.</title>
        <authorList>
            <person name="Mikhailov K.V."/>
            <person name="Slusarev G.S."/>
            <person name="Nikitin M.A."/>
            <person name="Logacheva M.D."/>
            <person name="Penin A."/>
            <person name="Aleoshin V."/>
            <person name="Panchin Y.V."/>
        </authorList>
    </citation>
    <scope>NUCLEOTIDE SEQUENCE [LARGE SCALE GENOMIC DNA]</scope>
    <source>
        <strain evidence="15">Intl2013</strain>
        <tissue evidence="15">Whole animal</tissue>
    </source>
</reference>
<keyword evidence="9" id="KW-0007">Acetylation</keyword>
<dbReference type="GO" id="GO:0005938">
    <property type="term" value="C:cell cortex"/>
    <property type="evidence" value="ECO:0007669"/>
    <property type="project" value="UniProtKB-SubCell"/>
</dbReference>
<dbReference type="OrthoDB" id="283815at2759"/>
<dbReference type="GO" id="GO:0005869">
    <property type="term" value="C:dynactin complex"/>
    <property type="evidence" value="ECO:0007669"/>
    <property type="project" value="InterPro"/>
</dbReference>
<dbReference type="PANTHER" id="PTHR13034:SF2">
    <property type="entry name" value="DYNACTIN SUBUNIT 4"/>
    <property type="match status" value="1"/>
</dbReference>
<gene>
    <name evidence="15" type="ORF">A3Q56_01910</name>
</gene>
<keyword evidence="16" id="KW-1185">Reference proteome</keyword>
<sequence>MKFVDENDNKYFQTEMFSVFYETGNVSTNWSCIENLLACNYCNCIKSKDDVIHEPQILYCPKCFDNYTFSDALNNDFRCKNCKFCSICRSILNFSTQSKNSEQKYQNVGCFICRETTLNQKVDKHIDTKSLLNNHIVPLYIPPESSETEKYDELLDYWKRICTTRIENNSSLRENKPGFSLRSILINRERCPIKFLFTQEPISSIIPLNSSVQWKTDMNDLDYFKSFTDNLYSTSKISEEFVNFIPLLLFVRYSLRCKECNHCVRRPDSNSSSAKLVINVNPLNFMPSISLDVTKSALAHFIFKLDEMRKTNIYQDAYVDAILTIRNMGLYKMYINLKNIDISALSHQDCSSCDGNEECSQFVNFSKSIFNSTYSNITFSPVVKNIPKTEKISTCYLNEFPDATIYMEPSISEKFSRISNDNSINNGINNCFKNIFSMKVNICFPKESLFGKTTFLFLAMKCQVFTKDENDCASNKPDKKDNTHHVNIVIKINIPE</sequence>
<keyword evidence="10" id="KW-0175">Coiled coil</keyword>
<organism evidence="15 16">
    <name type="scientific">Intoshia linei</name>
    <dbReference type="NCBI Taxonomy" id="1819745"/>
    <lineage>
        <taxon>Eukaryota</taxon>
        <taxon>Metazoa</taxon>
        <taxon>Spiralia</taxon>
        <taxon>Lophotrochozoa</taxon>
        <taxon>Mesozoa</taxon>
        <taxon>Orthonectida</taxon>
        <taxon>Rhopaluridae</taxon>
        <taxon>Intoshia</taxon>
    </lineage>
</organism>
<dbReference type="InterPro" id="IPR008603">
    <property type="entry name" value="DCTN4"/>
</dbReference>
<keyword evidence="6" id="KW-1017">Isopeptide bond</keyword>